<accession>A0ABR4D3W2</accession>
<protein>
    <recommendedName>
        <fullName evidence="4">SMP domain-containing protein</fullName>
    </recommendedName>
</protein>
<sequence>MNKDDAARIQAAQAKGGKDVGAGSFPARAQSAADKNANANKQPTNNSEKPK</sequence>
<feature type="compositionally biased region" description="Polar residues" evidence="1">
    <location>
        <begin position="37"/>
        <end position="51"/>
    </location>
</feature>
<evidence type="ECO:0000313" key="2">
    <source>
        <dbReference type="EMBL" id="KAL2265023.1"/>
    </source>
</evidence>
<dbReference type="GeneID" id="98129010"/>
<evidence type="ECO:0000313" key="3">
    <source>
        <dbReference type="Proteomes" id="UP001600064"/>
    </source>
</evidence>
<gene>
    <name evidence="2" type="ORF">VTJ83DRAFT_7533</name>
</gene>
<comment type="caution">
    <text evidence="2">The sequence shown here is derived from an EMBL/GenBank/DDBJ whole genome shotgun (WGS) entry which is preliminary data.</text>
</comment>
<name>A0ABR4D3W2_9PEZI</name>
<feature type="region of interest" description="Disordered" evidence="1">
    <location>
        <begin position="1"/>
        <end position="51"/>
    </location>
</feature>
<evidence type="ECO:0008006" key="4">
    <source>
        <dbReference type="Google" id="ProtNLM"/>
    </source>
</evidence>
<dbReference type="EMBL" id="JAZGUE010000007">
    <property type="protein sequence ID" value="KAL2265023.1"/>
    <property type="molecule type" value="Genomic_DNA"/>
</dbReference>
<evidence type="ECO:0000256" key="1">
    <source>
        <dbReference type="SAM" id="MobiDB-lite"/>
    </source>
</evidence>
<dbReference type="RefSeq" id="XP_070863750.1">
    <property type="nucleotide sequence ID" value="XM_071014366.1"/>
</dbReference>
<dbReference type="Proteomes" id="UP001600064">
    <property type="component" value="Unassembled WGS sequence"/>
</dbReference>
<organism evidence="2 3">
    <name type="scientific">Remersonia thermophila</name>
    <dbReference type="NCBI Taxonomy" id="72144"/>
    <lineage>
        <taxon>Eukaryota</taxon>
        <taxon>Fungi</taxon>
        <taxon>Dikarya</taxon>
        <taxon>Ascomycota</taxon>
        <taxon>Pezizomycotina</taxon>
        <taxon>Sordariomycetes</taxon>
        <taxon>Sordariomycetidae</taxon>
        <taxon>Sordariales</taxon>
        <taxon>Sordariales incertae sedis</taxon>
        <taxon>Remersonia</taxon>
    </lineage>
</organism>
<proteinExistence type="predicted"/>
<keyword evidence="3" id="KW-1185">Reference proteome</keyword>
<reference evidence="2 3" key="1">
    <citation type="journal article" date="2024" name="Commun. Biol.">
        <title>Comparative genomic analysis of thermophilic fungi reveals convergent evolutionary adaptations and gene losses.</title>
        <authorList>
            <person name="Steindorff A.S."/>
            <person name="Aguilar-Pontes M.V."/>
            <person name="Robinson A.J."/>
            <person name="Andreopoulos B."/>
            <person name="LaButti K."/>
            <person name="Kuo A."/>
            <person name="Mondo S."/>
            <person name="Riley R."/>
            <person name="Otillar R."/>
            <person name="Haridas S."/>
            <person name="Lipzen A."/>
            <person name="Grimwood J."/>
            <person name="Schmutz J."/>
            <person name="Clum A."/>
            <person name="Reid I.D."/>
            <person name="Moisan M.C."/>
            <person name="Butler G."/>
            <person name="Nguyen T.T.M."/>
            <person name="Dewar K."/>
            <person name="Conant G."/>
            <person name="Drula E."/>
            <person name="Henrissat B."/>
            <person name="Hansel C."/>
            <person name="Singer S."/>
            <person name="Hutchinson M.I."/>
            <person name="de Vries R.P."/>
            <person name="Natvig D.O."/>
            <person name="Powell A.J."/>
            <person name="Tsang A."/>
            <person name="Grigoriev I.V."/>
        </authorList>
    </citation>
    <scope>NUCLEOTIDE SEQUENCE [LARGE SCALE GENOMIC DNA]</scope>
    <source>
        <strain evidence="2 3">ATCC 22073</strain>
    </source>
</reference>